<evidence type="ECO:0000313" key="1">
    <source>
        <dbReference type="EMBL" id="EGH35973.1"/>
    </source>
</evidence>
<dbReference type="Proteomes" id="UP000004471">
    <property type="component" value="Unassembled WGS sequence"/>
</dbReference>
<protein>
    <recommendedName>
        <fullName evidence="3">Amino acid adenylation</fullName>
    </recommendedName>
</protein>
<gene>
    <name evidence="1" type="ORF">PSYJA_45751</name>
</gene>
<dbReference type="AlphaFoldDB" id="F3G0I1"/>
<comment type="caution">
    <text evidence="1">The sequence shown here is derived from an EMBL/GenBank/DDBJ whole genome shotgun (WGS) entry which is preliminary data.</text>
</comment>
<name>F3G0I1_PSESX</name>
<feature type="non-terminal residue" evidence="1">
    <location>
        <position position="36"/>
    </location>
</feature>
<dbReference type="EMBL" id="AEAH01004276">
    <property type="protein sequence ID" value="EGH35973.1"/>
    <property type="molecule type" value="Genomic_DNA"/>
</dbReference>
<dbReference type="HOGENOM" id="CLU_3378927_0_0_6"/>
<sequence length="36" mass="4216">QVVWRHAELSVEEIRLDPEATDLNAQLQKALDPRHH</sequence>
<reference evidence="1 2" key="1">
    <citation type="journal article" date="2011" name="PLoS Pathog.">
        <title>Dynamic evolution of pathogenicity revealed by sequencing and comparative genomics of 19 Pseudomonas syringae isolates.</title>
        <authorList>
            <person name="Baltrus D.A."/>
            <person name="Nishimura M.T."/>
            <person name="Romanchuk A."/>
            <person name="Chang J.H."/>
            <person name="Mukhtar M.S."/>
            <person name="Cherkis K."/>
            <person name="Roach J."/>
            <person name="Grant S.R."/>
            <person name="Jones C.D."/>
            <person name="Dangl J.L."/>
        </authorList>
    </citation>
    <scope>NUCLEOTIDE SEQUENCE [LARGE SCALE GENOMIC DNA]</scope>
    <source>
        <strain evidence="2">M301072PT</strain>
    </source>
</reference>
<proteinExistence type="predicted"/>
<feature type="non-terminal residue" evidence="1">
    <location>
        <position position="1"/>
    </location>
</feature>
<organism evidence="1 2">
    <name type="scientific">Pseudomonas syringae pv. japonica str. M301072</name>
    <dbReference type="NCBI Taxonomy" id="629262"/>
    <lineage>
        <taxon>Bacteria</taxon>
        <taxon>Pseudomonadati</taxon>
        <taxon>Pseudomonadota</taxon>
        <taxon>Gammaproteobacteria</taxon>
        <taxon>Pseudomonadales</taxon>
        <taxon>Pseudomonadaceae</taxon>
        <taxon>Pseudomonas</taxon>
        <taxon>Pseudomonas syringae</taxon>
    </lineage>
</organism>
<evidence type="ECO:0000313" key="2">
    <source>
        <dbReference type="Proteomes" id="UP000004471"/>
    </source>
</evidence>
<evidence type="ECO:0008006" key="3">
    <source>
        <dbReference type="Google" id="ProtNLM"/>
    </source>
</evidence>
<accession>F3G0I1</accession>